<name>A0A822XRL4_NELNU</name>
<proteinExistence type="predicted"/>
<evidence type="ECO:0000313" key="2">
    <source>
        <dbReference type="EMBL" id="DAD23070.1"/>
    </source>
</evidence>
<protein>
    <recommendedName>
        <fullName evidence="4">Retrovirus-related Pol polyprotein from transposon TNT 1-94</fullName>
    </recommendedName>
</protein>
<gene>
    <name evidence="2" type="ORF">HUJ06_024533</name>
</gene>
<comment type="caution">
    <text evidence="2">The sequence shown here is derived from an EMBL/GenBank/DDBJ whole genome shotgun (WGS) entry which is preliminary data.</text>
</comment>
<organism evidence="2 3">
    <name type="scientific">Nelumbo nucifera</name>
    <name type="common">Sacred lotus</name>
    <dbReference type="NCBI Taxonomy" id="4432"/>
    <lineage>
        <taxon>Eukaryota</taxon>
        <taxon>Viridiplantae</taxon>
        <taxon>Streptophyta</taxon>
        <taxon>Embryophyta</taxon>
        <taxon>Tracheophyta</taxon>
        <taxon>Spermatophyta</taxon>
        <taxon>Magnoliopsida</taxon>
        <taxon>Proteales</taxon>
        <taxon>Nelumbonaceae</taxon>
        <taxon>Nelumbo</taxon>
    </lineage>
</organism>
<accession>A0A822XRL4</accession>
<dbReference type="PANTHER" id="PTHR47481:SF22">
    <property type="entry name" value="RETROTRANSPOSON GAG DOMAIN-CONTAINING PROTEIN"/>
    <property type="match status" value="1"/>
</dbReference>
<dbReference type="AlphaFoldDB" id="A0A822XRL4"/>
<evidence type="ECO:0000313" key="3">
    <source>
        <dbReference type="Proteomes" id="UP000607653"/>
    </source>
</evidence>
<sequence length="120" mass="13447">MQLYFELSNLKKTNQSVADYLQKARLIADSLASIGEPILDIELVQAILGGLGPDFEALVTTLLVRSEPFTFEEVQALLLNHEVRLEHSRALFDSYQPQAHYASNPRYTSSSHKKDASTPK</sequence>
<dbReference type="Pfam" id="PF14223">
    <property type="entry name" value="Retrotran_gag_2"/>
    <property type="match status" value="1"/>
</dbReference>
<reference evidence="2 3" key="1">
    <citation type="journal article" date="2020" name="Mol. Biol. Evol.">
        <title>Distinct Expression and Methylation Patterns for Genes with Different Fates following a Single Whole-Genome Duplication in Flowering Plants.</title>
        <authorList>
            <person name="Shi T."/>
            <person name="Rahmani R.S."/>
            <person name="Gugger P.F."/>
            <person name="Wang M."/>
            <person name="Li H."/>
            <person name="Zhang Y."/>
            <person name="Li Z."/>
            <person name="Wang Q."/>
            <person name="Van de Peer Y."/>
            <person name="Marchal K."/>
            <person name="Chen J."/>
        </authorList>
    </citation>
    <scope>NUCLEOTIDE SEQUENCE [LARGE SCALE GENOMIC DNA]</scope>
    <source>
        <tissue evidence="2">Leaf</tissue>
    </source>
</reference>
<dbReference type="Proteomes" id="UP000607653">
    <property type="component" value="Unassembled WGS sequence"/>
</dbReference>
<keyword evidence="3" id="KW-1185">Reference proteome</keyword>
<evidence type="ECO:0008006" key="4">
    <source>
        <dbReference type="Google" id="ProtNLM"/>
    </source>
</evidence>
<evidence type="ECO:0000256" key="1">
    <source>
        <dbReference type="SAM" id="MobiDB-lite"/>
    </source>
</evidence>
<feature type="region of interest" description="Disordered" evidence="1">
    <location>
        <begin position="101"/>
        <end position="120"/>
    </location>
</feature>
<dbReference type="EMBL" id="DUZY01000001">
    <property type="protein sequence ID" value="DAD23070.1"/>
    <property type="molecule type" value="Genomic_DNA"/>
</dbReference>
<dbReference type="PANTHER" id="PTHR47481">
    <property type="match status" value="1"/>
</dbReference>